<evidence type="ECO:0000313" key="2">
    <source>
        <dbReference type="Proteomes" id="UP000478052"/>
    </source>
</evidence>
<dbReference type="AlphaFoldDB" id="A0A6G0XYC7"/>
<evidence type="ECO:0000313" key="1">
    <source>
        <dbReference type="EMBL" id="KAF0745516.1"/>
    </source>
</evidence>
<sequence>MCTPRRDRDKFRKFESECAKRVKKKQKEELTKKIRGSLDKFFPTSNHVETTMMENNFEIYETLTNDNIEGCLNFGGEKIGRFKLGPSIQDDGSKRKFSTKLYYHNLINGEQINRFWLIYSKLEDCALCYCCKLFSTHAYYEKETSLSSKGTNYWRYLSEKLKTH</sequence>
<accession>A0A6G0XYC7</accession>
<reference evidence="1 2" key="1">
    <citation type="submission" date="2019-08" db="EMBL/GenBank/DDBJ databases">
        <title>Whole genome of Aphis craccivora.</title>
        <authorList>
            <person name="Voronova N.V."/>
            <person name="Shulinski R.S."/>
            <person name="Bandarenka Y.V."/>
            <person name="Zhorov D.G."/>
            <person name="Warner D."/>
        </authorList>
    </citation>
    <scope>NUCLEOTIDE SEQUENCE [LARGE SCALE GENOMIC DNA]</scope>
    <source>
        <strain evidence="1">180601</strain>
        <tissue evidence="1">Whole Body</tissue>
    </source>
</reference>
<name>A0A6G0XYC7_APHCR</name>
<organism evidence="1 2">
    <name type="scientific">Aphis craccivora</name>
    <name type="common">Cowpea aphid</name>
    <dbReference type="NCBI Taxonomy" id="307492"/>
    <lineage>
        <taxon>Eukaryota</taxon>
        <taxon>Metazoa</taxon>
        <taxon>Ecdysozoa</taxon>
        <taxon>Arthropoda</taxon>
        <taxon>Hexapoda</taxon>
        <taxon>Insecta</taxon>
        <taxon>Pterygota</taxon>
        <taxon>Neoptera</taxon>
        <taxon>Paraneoptera</taxon>
        <taxon>Hemiptera</taxon>
        <taxon>Sternorrhyncha</taxon>
        <taxon>Aphidomorpha</taxon>
        <taxon>Aphidoidea</taxon>
        <taxon>Aphididae</taxon>
        <taxon>Aphidini</taxon>
        <taxon>Aphis</taxon>
        <taxon>Aphis</taxon>
    </lineage>
</organism>
<dbReference type="OrthoDB" id="1692427at2759"/>
<gene>
    <name evidence="1" type="ORF">FWK35_00022367</name>
</gene>
<proteinExistence type="predicted"/>
<keyword evidence="2" id="KW-1185">Reference proteome</keyword>
<protein>
    <submittedName>
        <fullName evidence="1">Zinc finger MYM-type protein 1-like</fullName>
    </submittedName>
</protein>
<comment type="caution">
    <text evidence="1">The sequence shown here is derived from an EMBL/GenBank/DDBJ whole genome shotgun (WGS) entry which is preliminary data.</text>
</comment>
<dbReference type="EMBL" id="VUJU01007458">
    <property type="protein sequence ID" value="KAF0745516.1"/>
    <property type="molecule type" value="Genomic_DNA"/>
</dbReference>
<dbReference type="Proteomes" id="UP000478052">
    <property type="component" value="Unassembled WGS sequence"/>
</dbReference>